<feature type="compositionally biased region" description="Basic and acidic residues" evidence="1">
    <location>
        <begin position="214"/>
        <end position="239"/>
    </location>
</feature>
<evidence type="ECO:0008006" key="4">
    <source>
        <dbReference type="Google" id="ProtNLM"/>
    </source>
</evidence>
<feature type="compositionally biased region" description="Basic and acidic residues" evidence="1">
    <location>
        <begin position="130"/>
        <end position="161"/>
    </location>
</feature>
<dbReference type="AlphaFoldDB" id="A0A2R5GBN1"/>
<feature type="compositionally biased region" description="Basic and acidic residues" evidence="1">
    <location>
        <begin position="195"/>
        <end position="206"/>
    </location>
</feature>
<feature type="region of interest" description="Disordered" evidence="1">
    <location>
        <begin position="429"/>
        <end position="536"/>
    </location>
</feature>
<name>A0A2R5GBN1_9STRA</name>
<proteinExistence type="predicted"/>
<organism evidence="2 3">
    <name type="scientific">Hondaea fermentalgiana</name>
    <dbReference type="NCBI Taxonomy" id="2315210"/>
    <lineage>
        <taxon>Eukaryota</taxon>
        <taxon>Sar</taxon>
        <taxon>Stramenopiles</taxon>
        <taxon>Bigyra</taxon>
        <taxon>Labyrinthulomycetes</taxon>
        <taxon>Thraustochytrida</taxon>
        <taxon>Thraustochytriidae</taxon>
        <taxon>Hondaea</taxon>
    </lineage>
</organism>
<feature type="compositionally biased region" description="Basic residues" evidence="1">
    <location>
        <begin position="379"/>
        <end position="390"/>
    </location>
</feature>
<feature type="compositionally biased region" description="Low complexity" evidence="1">
    <location>
        <begin position="486"/>
        <end position="524"/>
    </location>
</feature>
<comment type="caution">
    <text evidence="2">The sequence shown here is derived from an EMBL/GenBank/DDBJ whole genome shotgun (WGS) entry which is preliminary data.</text>
</comment>
<feature type="region of interest" description="Disordered" evidence="1">
    <location>
        <begin position="1"/>
        <end position="47"/>
    </location>
</feature>
<dbReference type="PANTHER" id="PTHR31027:SF2">
    <property type="entry name" value="LEBERCILIN DOMAIN-CONTAINING PROTEIN"/>
    <property type="match status" value="1"/>
</dbReference>
<accession>A0A2R5GBN1</accession>
<feature type="region of interest" description="Disordered" evidence="1">
    <location>
        <begin position="329"/>
        <end position="392"/>
    </location>
</feature>
<sequence length="536" mass="59436">MSEDKSNVQAGEAAGAEAPAGGVASVELTRVSKPDDAGKNKKVSDISEKIDKLIAERQRIDKAQQASRAGNKPFNDKRRTLVGQLKELRGKRSTLLDAASDMQKKVDAIVKKDKDMKQKDKAAQQQLKFRSVEEADSKIAELERKYETTSMTPKEEKEMMKEISQLKQTRRKVEEYLKSKSSSSTGAENIPALRDQIREKRQEADTFKSQIDGLSKELDDLKEKNKDSASKADKLQKKRSEIQTELNALFAERDAVKKEHNAKWKEYKEYLDKLNKQRDAERKQREEEYRKQREEYERRIEEEEMKKKPWEEEIALCDYLISHLEKIGNVKTQTEGDDKEEANGEDKPEIRKSNDDFGGMRAIGKKNNDIDDFLVMGGGKKKNKNKKKAKSDRLMLSLDMLGSFSLLSLTAPGKPEDIPKSIDELKEKRAYYDVLPRAPKKKAEKAATEEAAPAATESADNAGKKKGGKKTVAPPVDSSELFPSLPGAKPTTATPSAASGPSALDRVKAAAANSGAAAAAVAAPAPAPTPAEAAEE</sequence>
<feature type="region of interest" description="Disordered" evidence="1">
    <location>
        <begin position="112"/>
        <end position="239"/>
    </location>
</feature>
<protein>
    <recommendedName>
        <fullName evidence="4">Nuclear segregation protein BFR1</fullName>
    </recommendedName>
</protein>
<dbReference type="Proteomes" id="UP000241890">
    <property type="component" value="Unassembled WGS sequence"/>
</dbReference>
<dbReference type="PANTHER" id="PTHR31027">
    <property type="entry name" value="NUCLEAR SEGREGATION PROTEIN BFR1"/>
    <property type="match status" value="1"/>
</dbReference>
<feature type="compositionally biased region" description="Basic and acidic residues" evidence="1">
    <location>
        <begin position="30"/>
        <end position="47"/>
    </location>
</feature>
<evidence type="ECO:0000313" key="3">
    <source>
        <dbReference type="Proteomes" id="UP000241890"/>
    </source>
</evidence>
<dbReference type="InterPro" id="IPR039604">
    <property type="entry name" value="Bfr1"/>
</dbReference>
<keyword evidence="3" id="KW-1185">Reference proteome</keyword>
<dbReference type="GO" id="GO:1990904">
    <property type="term" value="C:ribonucleoprotein complex"/>
    <property type="evidence" value="ECO:0007669"/>
    <property type="project" value="TreeGrafter"/>
</dbReference>
<dbReference type="Pfam" id="PF23435">
    <property type="entry name" value="DUF7121"/>
    <property type="match status" value="1"/>
</dbReference>
<dbReference type="InParanoid" id="A0A2R5GBN1"/>
<evidence type="ECO:0000313" key="2">
    <source>
        <dbReference type="EMBL" id="GBG25144.1"/>
    </source>
</evidence>
<feature type="compositionally biased region" description="Basic and acidic residues" evidence="1">
    <location>
        <begin position="112"/>
        <end position="122"/>
    </location>
</feature>
<dbReference type="GO" id="GO:0042175">
    <property type="term" value="C:nuclear outer membrane-endoplasmic reticulum membrane network"/>
    <property type="evidence" value="ECO:0007669"/>
    <property type="project" value="TreeGrafter"/>
</dbReference>
<dbReference type="OrthoDB" id="2195113at2759"/>
<feature type="compositionally biased region" description="Low complexity" evidence="1">
    <location>
        <begin position="10"/>
        <end position="24"/>
    </location>
</feature>
<dbReference type="GO" id="GO:0003729">
    <property type="term" value="F:mRNA binding"/>
    <property type="evidence" value="ECO:0007669"/>
    <property type="project" value="TreeGrafter"/>
</dbReference>
<dbReference type="EMBL" id="BEYU01000011">
    <property type="protein sequence ID" value="GBG25144.1"/>
    <property type="molecule type" value="Genomic_DNA"/>
</dbReference>
<dbReference type="InterPro" id="IPR055545">
    <property type="entry name" value="DUF7121"/>
</dbReference>
<feature type="compositionally biased region" description="Basic and acidic residues" evidence="1">
    <location>
        <begin position="341"/>
        <end position="355"/>
    </location>
</feature>
<dbReference type="GO" id="GO:0005783">
    <property type="term" value="C:endoplasmic reticulum"/>
    <property type="evidence" value="ECO:0007669"/>
    <property type="project" value="TreeGrafter"/>
</dbReference>
<gene>
    <name evidence="2" type="ORF">FCC1311_013612</name>
</gene>
<feature type="region of interest" description="Disordered" evidence="1">
    <location>
        <begin position="275"/>
        <end position="304"/>
    </location>
</feature>
<reference evidence="2 3" key="1">
    <citation type="submission" date="2017-12" db="EMBL/GenBank/DDBJ databases">
        <title>Sequencing, de novo assembly and annotation of complete genome of a new Thraustochytrid species, strain FCC1311.</title>
        <authorList>
            <person name="Sedici K."/>
            <person name="Godart F."/>
            <person name="Aiese Cigliano R."/>
            <person name="Sanseverino W."/>
            <person name="Barakat M."/>
            <person name="Ortet P."/>
            <person name="Marechal E."/>
            <person name="Cagnac O."/>
            <person name="Amato A."/>
        </authorList>
    </citation>
    <scope>NUCLEOTIDE SEQUENCE [LARGE SCALE GENOMIC DNA]</scope>
</reference>
<dbReference type="GO" id="GO:0008298">
    <property type="term" value="P:intracellular mRNA localization"/>
    <property type="evidence" value="ECO:0007669"/>
    <property type="project" value="TreeGrafter"/>
</dbReference>
<evidence type="ECO:0000256" key="1">
    <source>
        <dbReference type="SAM" id="MobiDB-lite"/>
    </source>
</evidence>